<evidence type="ECO:0000256" key="8">
    <source>
        <dbReference type="HAMAP-Rule" id="MF_00101"/>
    </source>
</evidence>
<dbReference type="EMBL" id="LSRF01000001">
    <property type="protein sequence ID" value="KXP15062.1"/>
    <property type="molecule type" value="Genomic_DNA"/>
</dbReference>
<dbReference type="GO" id="GO:0006633">
    <property type="term" value="P:fatty acid biosynthetic process"/>
    <property type="evidence" value="ECO:0007669"/>
    <property type="project" value="UniProtKB-UniRule"/>
</dbReference>
<evidence type="ECO:0000313" key="11">
    <source>
        <dbReference type="EMBL" id="KXP15062.1"/>
    </source>
</evidence>
<dbReference type="InterPro" id="IPR037143">
    <property type="entry name" value="4-PPantetheinyl_Trfase_dom_sf"/>
</dbReference>
<keyword evidence="7 8" id="KW-0275">Fatty acid biosynthesis</keyword>
<name>A0A138AXD5_9ACTN</name>
<evidence type="ECO:0000256" key="4">
    <source>
        <dbReference type="ARBA" id="ARBA00022832"/>
    </source>
</evidence>
<dbReference type="InterPro" id="IPR004568">
    <property type="entry name" value="Ppantetheine-prot_Trfase_dom"/>
</dbReference>
<comment type="subcellular location">
    <subcellularLocation>
        <location evidence="8">Cytoplasm</location>
    </subcellularLocation>
</comment>
<evidence type="ECO:0000313" key="12">
    <source>
        <dbReference type="Proteomes" id="UP000070258"/>
    </source>
</evidence>
<evidence type="ECO:0000259" key="9">
    <source>
        <dbReference type="Pfam" id="PF01648"/>
    </source>
</evidence>
<evidence type="ECO:0000256" key="2">
    <source>
        <dbReference type="ARBA" id="ARBA00022679"/>
    </source>
</evidence>
<dbReference type="RefSeq" id="WP_068569751.1">
    <property type="nucleotide sequence ID" value="NZ_LSRE01000001.1"/>
</dbReference>
<dbReference type="InterPro" id="IPR008278">
    <property type="entry name" value="4-PPantetheinyl_Trfase_dom"/>
</dbReference>
<accession>A0A138AXD5</accession>
<feature type="binding site" evidence="8">
    <location>
        <position position="53"/>
    </location>
    <ligand>
        <name>Mg(2+)</name>
        <dbReference type="ChEBI" id="CHEBI:18420"/>
    </ligand>
</feature>
<dbReference type="Proteomes" id="UP000070409">
    <property type="component" value="Unassembled WGS sequence"/>
</dbReference>
<keyword evidence="1 8" id="KW-0444">Lipid biosynthesis</keyword>
<evidence type="ECO:0000313" key="13">
    <source>
        <dbReference type="Proteomes" id="UP000070409"/>
    </source>
</evidence>
<dbReference type="Pfam" id="PF01648">
    <property type="entry name" value="ACPS"/>
    <property type="match status" value="1"/>
</dbReference>
<feature type="domain" description="4'-phosphopantetheinyl transferase" evidence="9">
    <location>
        <begin position="3"/>
        <end position="90"/>
    </location>
</feature>
<keyword evidence="3 8" id="KW-0479">Metal-binding</keyword>
<keyword evidence="6 8" id="KW-0443">Lipid metabolism</keyword>
<comment type="function">
    <text evidence="8">Transfers the 4'-phosphopantetheine moiety from coenzyme A to a Ser of acyl-carrier-protein.</text>
</comment>
<reference evidence="11" key="2">
    <citation type="submission" date="2016-02" db="EMBL/GenBank/DDBJ databases">
        <authorList>
            <person name="Teng J.L."/>
            <person name="Yang Y."/>
            <person name="Huang Y."/>
            <person name="Guo F."/>
            <person name="Wei W."/>
            <person name="Chen J.H."/>
            <person name="Wong S.Y."/>
            <person name="Lau S.K."/>
            <person name="Woo P.C."/>
        </authorList>
    </citation>
    <scope>NUCLEOTIDE SEQUENCE</scope>
    <source>
        <strain evidence="11">JCM 15929</strain>
    </source>
</reference>
<comment type="catalytic activity">
    <reaction evidence="8">
        <text>apo-[ACP] + CoA = holo-[ACP] + adenosine 3',5'-bisphosphate + H(+)</text>
        <dbReference type="Rhea" id="RHEA:12068"/>
        <dbReference type="Rhea" id="RHEA-COMP:9685"/>
        <dbReference type="Rhea" id="RHEA-COMP:9690"/>
        <dbReference type="ChEBI" id="CHEBI:15378"/>
        <dbReference type="ChEBI" id="CHEBI:29999"/>
        <dbReference type="ChEBI" id="CHEBI:57287"/>
        <dbReference type="ChEBI" id="CHEBI:58343"/>
        <dbReference type="ChEBI" id="CHEBI:64479"/>
        <dbReference type="EC" id="2.7.8.7"/>
    </reaction>
</comment>
<keyword evidence="2 8" id="KW-0808">Transferase</keyword>
<keyword evidence="8" id="KW-0963">Cytoplasm</keyword>
<comment type="cofactor">
    <cofactor evidence="8">
        <name>Mg(2+)</name>
        <dbReference type="ChEBI" id="CHEBI:18420"/>
    </cofactor>
</comment>
<evidence type="ECO:0000256" key="3">
    <source>
        <dbReference type="ARBA" id="ARBA00022723"/>
    </source>
</evidence>
<proteinExistence type="inferred from homology"/>
<dbReference type="OrthoDB" id="517356at2"/>
<dbReference type="NCBIfam" id="TIGR00556">
    <property type="entry name" value="pantethn_trn"/>
    <property type="match status" value="1"/>
</dbReference>
<dbReference type="GO" id="GO:0000287">
    <property type="term" value="F:magnesium ion binding"/>
    <property type="evidence" value="ECO:0007669"/>
    <property type="project" value="UniProtKB-UniRule"/>
</dbReference>
<dbReference type="Gene3D" id="3.90.470.20">
    <property type="entry name" value="4'-phosphopantetheinyl transferase domain"/>
    <property type="match status" value="1"/>
</dbReference>
<evidence type="ECO:0000256" key="6">
    <source>
        <dbReference type="ARBA" id="ARBA00023098"/>
    </source>
</evidence>
<keyword evidence="5 8" id="KW-0460">Magnesium</keyword>
<evidence type="ECO:0000256" key="5">
    <source>
        <dbReference type="ARBA" id="ARBA00022842"/>
    </source>
</evidence>
<dbReference type="EMBL" id="LSRE01000001">
    <property type="protein sequence ID" value="KXP01255.1"/>
    <property type="molecule type" value="Genomic_DNA"/>
</dbReference>
<reference evidence="12" key="1">
    <citation type="submission" date="2016-02" db="EMBL/GenBank/DDBJ databases">
        <authorList>
            <person name="Wen L."/>
            <person name="He K."/>
            <person name="Yang H."/>
        </authorList>
    </citation>
    <scope>NUCLEOTIDE SEQUENCE [LARGE SCALE GENOMIC DNA]</scope>
    <source>
        <strain evidence="12">JCM 15929</strain>
    </source>
</reference>
<dbReference type="SUPFAM" id="SSF56214">
    <property type="entry name" value="4'-phosphopantetheinyl transferase"/>
    <property type="match status" value="1"/>
</dbReference>
<dbReference type="Proteomes" id="UP000070258">
    <property type="component" value="Unassembled WGS sequence"/>
</dbReference>
<evidence type="ECO:0000256" key="1">
    <source>
        <dbReference type="ARBA" id="ARBA00022516"/>
    </source>
</evidence>
<dbReference type="EC" id="2.7.8.7" evidence="8"/>
<feature type="binding site" evidence="8">
    <location>
        <position position="7"/>
    </location>
    <ligand>
        <name>Mg(2+)</name>
        <dbReference type="ChEBI" id="CHEBI:18420"/>
    </ligand>
</feature>
<comment type="caution">
    <text evidence="11">The sequence shown here is derived from an EMBL/GenBank/DDBJ whole genome shotgun (WGS) entry which is preliminary data.</text>
</comment>
<dbReference type="GO" id="GO:0008897">
    <property type="term" value="F:holo-[acyl-carrier-protein] synthase activity"/>
    <property type="evidence" value="ECO:0007669"/>
    <property type="project" value="UniProtKB-UniRule"/>
</dbReference>
<protein>
    <recommendedName>
        <fullName evidence="8">Holo-[acyl-carrier-protein] synthase</fullName>
        <shortName evidence="8">Holo-ACP synthase</shortName>
        <ecNumber evidence="8">2.7.8.7</ecNumber>
    </recommendedName>
    <alternativeName>
        <fullName evidence="8">4'-phosphopantetheinyl transferase AcpS</fullName>
    </alternativeName>
</protein>
<comment type="similarity">
    <text evidence="8">Belongs to the P-Pant transferase superfamily. AcpS family.</text>
</comment>
<dbReference type="InterPro" id="IPR002582">
    <property type="entry name" value="ACPS"/>
</dbReference>
<dbReference type="STRING" id="239498.AXK60_04150"/>
<reference evidence="10 13" key="3">
    <citation type="submission" date="2016-02" db="EMBL/GenBank/DDBJ databases">
        <authorList>
            <person name="Teng J.L."/>
            <person name="Tang Y."/>
            <person name="Huang Y."/>
            <person name="Guo F."/>
            <person name="Wei W."/>
            <person name="Chen J.H."/>
            <person name="Wong S.Y."/>
            <person name="Lau S.K."/>
            <person name="Woo P.C."/>
        </authorList>
    </citation>
    <scope>NUCLEOTIDE SEQUENCE [LARGE SCALE GENOMIC DNA]</scope>
    <source>
        <strain evidence="10 13">JCM 13375</strain>
    </source>
</reference>
<organism evidence="11 12">
    <name type="scientific">Tsukamurella pseudospumae</name>
    <dbReference type="NCBI Taxonomy" id="239498"/>
    <lineage>
        <taxon>Bacteria</taxon>
        <taxon>Bacillati</taxon>
        <taxon>Actinomycetota</taxon>
        <taxon>Actinomycetes</taxon>
        <taxon>Mycobacteriales</taxon>
        <taxon>Tsukamurellaceae</taxon>
        <taxon>Tsukamurella</taxon>
    </lineage>
</organism>
<evidence type="ECO:0000313" key="10">
    <source>
        <dbReference type="EMBL" id="KXP01255.1"/>
    </source>
</evidence>
<evidence type="ECO:0000256" key="7">
    <source>
        <dbReference type="ARBA" id="ARBA00023160"/>
    </source>
</evidence>
<dbReference type="AlphaFoldDB" id="A0A138AXD5"/>
<keyword evidence="13" id="KW-1185">Reference proteome</keyword>
<dbReference type="GO" id="GO:0005737">
    <property type="term" value="C:cytoplasm"/>
    <property type="evidence" value="ECO:0007669"/>
    <property type="project" value="UniProtKB-SubCell"/>
</dbReference>
<sequence>MNRVGLDLAAVADVEDSLATFGTRFTDRVFTPAEVADCAGDPRRLAARWAAKEAVVKALRLGPDDAAPPREVEVIAGSHGPEVRLHGGLAEHARRAGWRRIEVSLTHTDCHAAAVVLAEVEAPPSGEV</sequence>
<dbReference type="HAMAP" id="MF_00101">
    <property type="entry name" value="AcpS"/>
    <property type="match status" value="1"/>
</dbReference>
<keyword evidence="4 8" id="KW-0276">Fatty acid metabolism</keyword>
<gene>
    <name evidence="8" type="primary">acpS</name>
    <name evidence="11" type="ORF">AXK60_04150</name>
    <name evidence="10" type="ORF">AXK61_00070</name>
</gene>